<name>A0AAU8JN07_9CYAN</name>
<keyword evidence="4" id="KW-0051">Antiviral defense</keyword>
<dbReference type="GO" id="GO:0016788">
    <property type="term" value="F:hydrolase activity, acting on ester bonds"/>
    <property type="evidence" value="ECO:0007669"/>
    <property type="project" value="InterPro"/>
</dbReference>
<evidence type="ECO:0000256" key="2">
    <source>
        <dbReference type="ARBA" id="ARBA00022759"/>
    </source>
</evidence>
<dbReference type="InterPro" id="IPR045747">
    <property type="entry name" value="CRISPR-assoc_prot_Cas6_N_sf"/>
</dbReference>
<reference evidence="7" key="1">
    <citation type="submission" date="2024-07" db="EMBL/GenBank/DDBJ databases">
        <authorList>
            <person name="Kim Y.J."/>
            <person name="Jeong J.Y."/>
        </authorList>
    </citation>
    <scope>NUCLEOTIDE SEQUENCE</scope>
    <source>
        <strain evidence="7">GIHE-MW2</strain>
    </source>
</reference>
<protein>
    <submittedName>
        <fullName evidence="7">CRISPR-associated endoribonuclease Cas6</fullName>
    </submittedName>
</protein>
<dbReference type="GO" id="GO:0004519">
    <property type="term" value="F:endonuclease activity"/>
    <property type="evidence" value="ECO:0007669"/>
    <property type="project" value="UniProtKB-KW"/>
</dbReference>
<dbReference type="EMBL" id="CP159837">
    <property type="protein sequence ID" value="XCM39535.1"/>
    <property type="molecule type" value="Genomic_DNA"/>
</dbReference>
<accession>A0AAU8JN07</accession>
<evidence type="ECO:0000256" key="4">
    <source>
        <dbReference type="ARBA" id="ARBA00023118"/>
    </source>
</evidence>
<feature type="domain" description="CRISPR-associated protein Cas6-like N-terminal" evidence="6">
    <location>
        <begin position="1"/>
        <end position="148"/>
    </location>
</feature>
<dbReference type="RefSeq" id="WP_190879616.1">
    <property type="nucleotide sequence ID" value="NZ_CP159837.1"/>
</dbReference>
<dbReference type="InterPro" id="IPR045648">
    <property type="entry name" value="CRISPR-assoc_Cas6-like_N"/>
</dbReference>
<dbReference type="GO" id="GO:0051607">
    <property type="term" value="P:defense response to virus"/>
    <property type="evidence" value="ECO:0007669"/>
    <property type="project" value="UniProtKB-KW"/>
</dbReference>
<feature type="domain" description="CRISPR-associated protein Cas6 C-terminal" evidence="5">
    <location>
        <begin position="160"/>
        <end position="271"/>
    </location>
</feature>
<dbReference type="Pfam" id="PF10040">
    <property type="entry name" value="CRISPR_Cas6"/>
    <property type="match status" value="1"/>
</dbReference>
<dbReference type="Pfam" id="PF19308">
    <property type="entry name" value="CRISPR_Cas6_N"/>
    <property type="match status" value="1"/>
</dbReference>
<evidence type="ECO:0000256" key="3">
    <source>
        <dbReference type="ARBA" id="ARBA00022801"/>
    </source>
</evidence>
<proteinExistence type="predicted"/>
<evidence type="ECO:0000259" key="5">
    <source>
        <dbReference type="Pfam" id="PF10040"/>
    </source>
</evidence>
<organism evidence="7">
    <name type="scientific">Planktothricoides raciborskii GIHE-MW2</name>
    <dbReference type="NCBI Taxonomy" id="2792601"/>
    <lineage>
        <taxon>Bacteria</taxon>
        <taxon>Bacillati</taxon>
        <taxon>Cyanobacteriota</taxon>
        <taxon>Cyanophyceae</taxon>
        <taxon>Oscillatoriophycideae</taxon>
        <taxon>Oscillatoriales</taxon>
        <taxon>Oscillatoriaceae</taxon>
        <taxon>Planktothricoides</taxon>
    </lineage>
</organism>
<keyword evidence="1" id="KW-0540">Nuclease</keyword>
<evidence type="ECO:0000313" key="7">
    <source>
        <dbReference type="EMBL" id="XCM39535.1"/>
    </source>
</evidence>
<dbReference type="Gene3D" id="3.30.70.1900">
    <property type="match status" value="1"/>
</dbReference>
<gene>
    <name evidence="7" type="primary">cas6</name>
    <name evidence="7" type="ORF">ABWT76_002474</name>
</gene>
<dbReference type="AlphaFoldDB" id="A0AAU8JN07"/>
<dbReference type="InterPro" id="IPR010156">
    <property type="entry name" value="CRISPR-assoc_prot_Cas6"/>
</dbReference>
<dbReference type="CDD" id="cd21141">
    <property type="entry name" value="Cas6_III-like"/>
    <property type="match status" value="1"/>
</dbReference>
<keyword evidence="3" id="KW-0378">Hydrolase</keyword>
<keyword evidence="2" id="KW-0255">Endonuclease</keyword>
<evidence type="ECO:0000256" key="1">
    <source>
        <dbReference type="ARBA" id="ARBA00022722"/>
    </source>
</evidence>
<dbReference type="Gene3D" id="3.30.70.1890">
    <property type="match status" value="1"/>
</dbReference>
<evidence type="ECO:0000259" key="6">
    <source>
        <dbReference type="Pfam" id="PF19308"/>
    </source>
</evidence>
<dbReference type="InterPro" id="IPR019267">
    <property type="entry name" value="CRISPR-assoc_Cas6_C"/>
</dbReference>
<sequence length="276" mass="31721">MPYSLVLNLIPTSPIYPQYLTGRHFHALFLTLVSAVDKELGDLLHESNSDKAFTLSPLQVTHVPKPENYIHCLQWQHSQPISPGTPCWWRISLLDDRLFQRLTHLWLSLDLENSWHLGSAVLKITSILTNPNPNQPWAKAMSYQQIYQEASESDRKFSLIFCTPTSFRQGKYDCALPNREAVFQSLINRWNKYSLMPFNSESFDQIFPSFFDIKTELVQDHRSKFIGCVGKVGYQIMGNIDSLIVKQINALADFALYAGVGRKTTMGMGMVRRFNR</sequence>
<dbReference type="NCBIfam" id="TIGR01877">
    <property type="entry name" value="cas_cas6"/>
    <property type="match status" value="1"/>
</dbReference>